<evidence type="ECO:0000259" key="7">
    <source>
        <dbReference type="PROSITE" id="PS50240"/>
    </source>
</evidence>
<dbReference type="GO" id="GO:0004252">
    <property type="term" value="F:serine-type endopeptidase activity"/>
    <property type="evidence" value="ECO:0007669"/>
    <property type="project" value="InterPro"/>
</dbReference>
<protein>
    <recommendedName>
        <fullName evidence="7">Peptidase S1 domain-containing protein</fullName>
    </recommendedName>
</protein>
<proteinExistence type="inferred from homology"/>
<dbReference type="InterPro" id="IPR050430">
    <property type="entry name" value="Peptidase_S1"/>
</dbReference>
<sequence>MKVAVLSLFVAVCAGAPQQRVTGGTEVDITSYPYVAALLRYEFELGAYSQTCVGAIINNRSILTSINCVEIDPVNYWRARLGSSLASSGGIIHYMRAFIFNPSYDTYTSDGDVAILRTAQTIQYGGRIAVAGRNYVVADNSPVTLLGWGDIRYEGPRSDKLLKADLITINQNKCKENYNIIAMTVTENMQCAGTAKGGADFCEGDVGAPLIHNNVLIGIASWRTPVCGRANYPGVYTRVNRYVSWIQSNA</sequence>
<feature type="signal peptide" evidence="6">
    <location>
        <begin position="1"/>
        <end position="15"/>
    </location>
</feature>
<keyword evidence="2" id="KW-0378">Hydrolase</keyword>
<organism evidence="8 9">
    <name type="scientific">Pieris macdunnoughi</name>
    <dbReference type="NCBI Taxonomy" id="345717"/>
    <lineage>
        <taxon>Eukaryota</taxon>
        <taxon>Metazoa</taxon>
        <taxon>Ecdysozoa</taxon>
        <taxon>Arthropoda</taxon>
        <taxon>Hexapoda</taxon>
        <taxon>Insecta</taxon>
        <taxon>Pterygota</taxon>
        <taxon>Neoptera</taxon>
        <taxon>Endopterygota</taxon>
        <taxon>Lepidoptera</taxon>
        <taxon>Glossata</taxon>
        <taxon>Ditrysia</taxon>
        <taxon>Papilionoidea</taxon>
        <taxon>Pieridae</taxon>
        <taxon>Pierinae</taxon>
        <taxon>Pieris</taxon>
    </lineage>
</organism>
<reference evidence="8" key="1">
    <citation type="submission" date="2021-02" db="EMBL/GenBank/DDBJ databases">
        <authorList>
            <person name="Steward A R."/>
        </authorList>
    </citation>
    <scope>NUCLEOTIDE SEQUENCE</scope>
</reference>
<dbReference type="EMBL" id="CAJOBZ010000005">
    <property type="protein sequence ID" value="CAF4791135.1"/>
    <property type="molecule type" value="Genomic_DNA"/>
</dbReference>
<keyword evidence="4" id="KW-1015">Disulfide bond</keyword>
<gene>
    <name evidence="8" type="ORF">PMACD_LOCUS2904</name>
</gene>
<keyword evidence="1" id="KW-0645">Protease</keyword>
<name>A0A821NUQ4_9NEOP</name>
<keyword evidence="3" id="KW-0720">Serine protease</keyword>
<accession>A0A821NUQ4</accession>
<evidence type="ECO:0000256" key="2">
    <source>
        <dbReference type="ARBA" id="ARBA00022801"/>
    </source>
</evidence>
<feature type="domain" description="Peptidase S1" evidence="7">
    <location>
        <begin position="21"/>
        <end position="250"/>
    </location>
</feature>
<dbReference type="PROSITE" id="PS50240">
    <property type="entry name" value="TRYPSIN_DOM"/>
    <property type="match status" value="1"/>
</dbReference>
<dbReference type="PRINTS" id="PR00722">
    <property type="entry name" value="CHYMOTRYPSIN"/>
</dbReference>
<keyword evidence="9" id="KW-1185">Reference proteome</keyword>
<dbReference type="PANTHER" id="PTHR24276">
    <property type="entry name" value="POLYSERASE-RELATED"/>
    <property type="match status" value="1"/>
</dbReference>
<dbReference type="InterPro" id="IPR009003">
    <property type="entry name" value="Peptidase_S1_PA"/>
</dbReference>
<dbReference type="GO" id="GO:0006508">
    <property type="term" value="P:proteolysis"/>
    <property type="evidence" value="ECO:0007669"/>
    <property type="project" value="UniProtKB-KW"/>
</dbReference>
<dbReference type="Proteomes" id="UP000663880">
    <property type="component" value="Unassembled WGS sequence"/>
</dbReference>
<dbReference type="InterPro" id="IPR043504">
    <property type="entry name" value="Peptidase_S1_PA_chymotrypsin"/>
</dbReference>
<dbReference type="Pfam" id="PF00089">
    <property type="entry name" value="Trypsin"/>
    <property type="match status" value="1"/>
</dbReference>
<evidence type="ECO:0000313" key="9">
    <source>
        <dbReference type="Proteomes" id="UP000663880"/>
    </source>
</evidence>
<comment type="similarity">
    <text evidence="5">Belongs to the peptidase S1 family. CLIP subfamily.</text>
</comment>
<evidence type="ECO:0000256" key="4">
    <source>
        <dbReference type="ARBA" id="ARBA00023157"/>
    </source>
</evidence>
<feature type="chain" id="PRO_5032757650" description="Peptidase S1 domain-containing protein" evidence="6">
    <location>
        <begin position="16"/>
        <end position="250"/>
    </location>
</feature>
<dbReference type="SUPFAM" id="SSF50494">
    <property type="entry name" value="Trypsin-like serine proteases"/>
    <property type="match status" value="1"/>
</dbReference>
<evidence type="ECO:0000256" key="3">
    <source>
        <dbReference type="ARBA" id="ARBA00022825"/>
    </source>
</evidence>
<evidence type="ECO:0000256" key="1">
    <source>
        <dbReference type="ARBA" id="ARBA00022670"/>
    </source>
</evidence>
<dbReference type="Gene3D" id="2.40.10.10">
    <property type="entry name" value="Trypsin-like serine proteases"/>
    <property type="match status" value="1"/>
</dbReference>
<evidence type="ECO:0000256" key="6">
    <source>
        <dbReference type="SAM" id="SignalP"/>
    </source>
</evidence>
<comment type="caution">
    <text evidence="8">The sequence shown here is derived from an EMBL/GenBank/DDBJ whole genome shotgun (WGS) entry which is preliminary data.</text>
</comment>
<dbReference type="CDD" id="cd00190">
    <property type="entry name" value="Tryp_SPc"/>
    <property type="match status" value="1"/>
</dbReference>
<dbReference type="OrthoDB" id="9425590at2759"/>
<evidence type="ECO:0000313" key="8">
    <source>
        <dbReference type="EMBL" id="CAF4791135.1"/>
    </source>
</evidence>
<dbReference type="PANTHER" id="PTHR24276:SF91">
    <property type="entry name" value="AT26814P-RELATED"/>
    <property type="match status" value="1"/>
</dbReference>
<dbReference type="InterPro" id="IPR001254">
    <property type="entry name" value="Trypsin_dom"/>
</dbReference>
<dbReference type="InterPro" id="IPR001314">
    <property type="entry name" value="Peptidase_S1A"/>
</dbReference>
<evidence type="ECO:0000256" key="5">
    <source>
        <dbReference type="ARBA" id="ARBA00024195"/>
    </source>
</evidence>
<dbReference type="AlphaFoldDB" id="A0A821NUQ4"/>
<dbReference type="SMART" id="SM00020">
    <property type="entry name" value="Tryp_SPc"/>
    <property type="match status" value="1"/>
</dbReference>
<dbReference type="FunFam" id="2.40.10.10:FF:000002">
    <property type="entry name" value="Transmembrane protease serine"/>
    <property type="match status" value="1"/>
</dbReference>
<keyword evidence="6" id="KW-0732">Signal</keyword>